<dbReference type="PANTHER" id="PTHR40661">
    <property type="match status" value="1"/>
</dbReference>
<feature type="domain" description="HTH cro/C1-type" evidence="4">
    <location>
        <begin position="35"/>
        <end position="79"/>
    </location>
</feature>
<keyword evidence="7" id="KW-1185">Reference proteome</keyword>
<keyword evidence="1" id="KW-0805">Transcription regulation</keyword>
<keyword evidence="3" id="KW-0804">Transcription</keyword>
<dbReference type="AlphaFoldDB" id="A0A291HQI4"/>
<dbReference type="PANTHER" id="PTHR40661:SF3">
    <property type="entry name" value="FELS-1 PROPHAGE TRANSCRIPTIONAL REGULATOR"/>
    <property type="match status" value="1"/>
</dbReference>
<reference evidence="7" key="2">
    <citation type="submission" date="2015-09" db="EMBL/GenBank/DDBJ databases">
        <authorList>
            <person name="Shao Z."/>
            <person name="Wang L."/>
        </authorList>
    </citation>
    <scope>NUCLEOTIDE SEQUENCE [LARGE SCALE GENOMIC DNA]</scope>
    <source>
        <strain evidence="7">F13-1</strain>
    </source>
</reference>
<dbReference type="Proteomes" id="UP000217763">
    <property type="component" value="Chromosome"/>
</dbReference>
<dbReference type="CDD" id="cd06529">
    <property type="entry name" value="S24_LexA-like"/>
    <property type="match status" value="1"/>
</dbReference>
<dbReference type="InterPro" id="IPR001387">
    <property type="entry name" value="Cro/C1-type_HTH"/>
</dbReference>
<dbReference type="SUPFAM" id="SSF47413">
    <property type="entry name" value="lambda repressor-like DNA-binding domains"/>
    <property type="match status" value="1"/>
</dbReference>
<dbReference type="InterPro" id="IPR015927">
    <property type="entry name" value="Peptidase_S24_S26A/B/C"/>
</dbReference>
<dbReference type="InterPro" id="IPR036286">
    <property type="entry name" value="LexA/Signal_pep-like_sf"/>
</dbReference>
<dbReference type="SUPFAM" id="SSF51306">
    <property type="entry name" value="LexA/Signal peptidase"/>
    <property type="match status" value="1"/>
</dbReference>
<dbReference type="InterPro" id="IPR010982">
    <property type="entry name" value="Lambda_DNA-bd_dom_sf"/>
</dbReference>
<dbReference type="Pfam" id="PF01381">
    <property type="entry name" value="HTH_3"/>
    <property type="match status" value="1"/>
</dbReference>
<dbReference type="PROSITE" id="PS50943">
    <property type="entry name" value="HTH_CROC1"/>
    <property type="match status" value="1"/>
</dbReference>
<dbReference type="EMBL" id="CP012621">
    <property type="protein sequence ID" value="ATG74348.1"/>
    <property type="molecule type" value="Genomic_DNA"/>
</dbReference>
<proteinExistence type="predicted"/>
<dbReference type="EMBL" id="CP012621">
    <property type="protein sequence ID" value="ATG74409.1"/>
    <property type="molecule type" value="Genomic_DNA"/>
</dbReference>
<dbReference type="KEGG" id="zdf:AN401_11180"/>
<reference evidence="5" key="1">
    <citation type="submission" date="2015-09" db="EMBL/GenBank/DDBJ databases">
        <authorList>
            <person name="Jackson K.R."/>
            <person name="Lunt B.L."/>
            <person name="Fisher J.N.B."/>
            <person name="Gardner A.V."/>
            <person name="Bailey M.E."/>
            <person name="Deus L.M."/>
            <person name="Earl A.S."/>
            <person name="Gibby P.D."/>
            <person name="Hartmann K.A."/>
            <person name="Liu J.E."/>
            <person name="Manci A.M."/>
            <person name="Nielsen D.A."/>
            <person name="Solomon M.B."/>
            <person name="Breakwell D.P."/>
            <person name="Burnett S.H."/>
            <person name="Grose J.H."/>
        </authorList>
    </citation>
    <scope>NUCLEOTIDE SEQUENCE [LARGE SCALE GENOMIC DNA]</scope>
    <source>
        <strain evidence="5">F13-1</strain>
    </source>
</reference>
<evidence type="ECO:0000256" key="1">
    <source>
        <dbReference type="ARBA" id="ARBA00023015"/>
    </source>
</evidence>
<organism evidence="5 7">
    <name type="scientific">Zobellella denitrificans</name>
    <dbReference type="NCBI Taxonomy" id="347534"/>
    <lineage>
        <taxon>Bacteria</taxon>
        <taxon>Pseudomonadati</taxon>
        <taxon>Pseudomonadota</taxon>
        <taxon>Gammaproteobacteria</taxon>
        <taxon>Aeromonadales</taxon>
        <taxon>Aeromonadaceae</taxon>
        <taxon>Zobellella</taxon>
    </lineage>
</organism>
<dbReference type="Gene3D" id="2.10.109.10">
    <property type="entry name" value="Umud Fragment, subunit A"/>
    <property type="match status" value="1"/>
</dbReference>
<sequence>METDENQQNQTEGPILPEGIGRFNERLKELIGQESMRAFGRKVGISDTTIRKYLTGETEPTLSRLAAIAVACDISVEWLVTGEGTKEPWPEDMYWGGPATAAQESPCVCKDEFDEEYALIEGYHVAVSTGHGAFGEGAEVTRRLAFRKRWLNYRGFRPEQLKVVFARGDSMEPTIKDNDSLLVNLASTNPIDGKIFVVRLGDQLYAKRIQKRWDGGIELISDNKEYHTQAIPASELEHLQVIGQVVWIGKDIS</sequence>
<evidence type="ECO:0000313" key="6">
    <source>
        <dbReference type="EMBL" id="ATG74409.1"/>
    </source>
</evidence>
<evidence type="ECO:0000256" key="3">
    <source>
        <dbReference type="ARBA" id="ARBA00023163"/>
    </source>
</evidence>
<evidence type="ECO:0000313" key="5">
    <source>
        <dbReference type="EMBL" id="ATG74348.1"/>
    </source>
</evidence>
<dbReference type="SMART" id="SM00530">
    <property type="entry name" value="HTH_XRE"/>
    <property type="match status" value="1"/>
</dbReference>
<dbReference type="GO" id="GO:0003677">
    <property type="term" value="F:DNA binding"/>
    <property type="evidence" value="ECO:0007669"/>
    <property type="project" value="UniProtKB-KW"/>
</dbReference>
<dbReference type="Gene3D" id="1.10.260.40">
    <property type="entry name" value="lambda repressor-like DNA-binding domains"/>
    <property type="match status" value="1"/>
</dbReference>
<dbReference type="KEGG" id="zdf:AN401_11555"/>
<dbReference type="InterPro" id="IPR039418">
    <property type="entry name" value="LexA-like"/>
</dbReference>
<name>A0A291HQI4_9GAMM</name>
<evidence type="ECO:0000259" key="4">
    <source>
        <dbReference type="PROSITE" id="PS50943"/>
    </source>
</evidence>
<evidence type="ECO:0000256" key="2">
    <source>
        <dbReference type="ARBA" id="ARBA00023125"/>
    </source>
</evidence>
<evidence type="ECO:0000313" key="7">
    <source>
        <dbReference type="Proteomes" id="UP000217763"/>
    </source>
</evidence>
<protein>
    <recommendedName>
        <fullName evidence="4">HTH cro/C1-type domain-containing protein</fullName>
    </recommendedName>
</protein>
<dbReference type="Pfam" id="PF00717">
    <property type="entry name" value="Peptidase_S24"/>
    <property type="match status" value="1"/>
</dbReference>
<dbReference type="CDD" id="cd00093">
    <property type="entry name" value="HTH_XRE"/>
    <property type="match status" value="1"/>
</dbReference>
<gene>
    <name evidence="5" type="ORF">AN401_11180</name>
    <name evidence="6" type="ORF">AN401_11555</name>
</gene>
<accession>A0A291HQI4</accession>
<keyword evidence="2" id="KW-0238">DNA-binding</keyword>